<accession>A0A1Y1IT06</accession>
<evidence type="ECO:0000313" key="2">
    <source>
        <dbReference type="Proteomes" id="UP000054558"/>
    </source>
</evidence>
<gene>
    <name evidence="1" type="ORF">KFL_010980040</name>
</gene>
<dbReference type="AlphaFoldDB" id="A0A1Y1IT06"/>
<organism evidence="1 2">
    <name type="scientific">Klebsormidium nitens</name>
    <name type="common">Green alga</name>
    <name type="synonym">Ulothrix nitens</name>
    <dbReference type="NCBI Taxonomy" id="105231"/>
    <lineage>
        <taxon>Eukaryota</taxon>
        <taxon>Viridiplantae</taxon>
        <taxon>Streptophyta</taxon>
        <taxon>Klebsormidiophyceae</taxon>
        <taxon>Klebsormidiales</taxon>
        <taxon>Klebsormidiaceae</taxon>
        <taxon>Klebsormidium</taxon>
    </lineage>
</organism>
<dbReference type="Proteomes" id="UP000054558">
    <property type="component" value="Unassembled WGS sequence"/>
</dbReference>
<keyword evidence="2" id="KW-1185">Reference proteome</keyword>
<protein>
    <submittedName>
        <fullName evidence="1">Uncharacterized protein</fullName>
    </submittedName>
</protein>
<evidence type="ECO:0000313" key="1">
    <source>
        <dbReference type="EMBL" id="GAQ92699.1"/>
    </source>
</evidence>
<sequence>MLARLKWDRDRKGVGWWMRETSERMAPVRKTGAITTTETNFVQFVSTCTVENAGITEEGQLVFYDSEAVIALGDSPRKYMKDLFRAFTTENAQTVVDSLAGMGVLDLSKCRNSRDTRSLTEAVQAVMGQLLQAGNPEGVHAIVKEQKDLRRNQSRVFRPRLEFLYLLRNSGMVDATCRKLDPLWDSAETLKSILPNPPMDSALLAVVWPERSLWTPRTW</sequence>
<proteinExistence type="predicted"/>
<dbReference type="EMBL" id="DF238047">
    <property type="protein sequence ID" value="GAQ92699.1"/>
    <property type="molecule type" value="Genomic_DNA"/>
</dbReference>
<reference evidence="1 2" key="1">
    <citation type="journal article" date="2014" name="Nat. Commun.">
        <title>Klebsormidium flaccidum genome reveals primary factors for plant terrestrial adaptation.</title>
        <authorList>
            <person name="Hori K."/>
            <person name="Maruyama F."/>
            <person name="Fujisawa T."/>
            <person name="Togashi T."/>
            <person name="Yamamoto N."/>
            <person name="Seo M."/>
            <person name="Sato S."/>
            <person name="Yamada T."/>
            <person name="Mori H."/>
            <person name="Tajima N."/>
            <person name="Moriyama T."/>
            <person name="Ikeuchi M."/>
            <person name="Watanabe M."/>
            <person name="Wada H."/>
            <person name="Kobayashi K."/>
            <person name="Saito M."/>
            <person name="Masuda T."/>
            <person name="Sasaki-Sekimoto Y."/>
            <person name="Mashiguchi K."/>
            <person name="Awai K."/>
            <person name="Shimojima M."/>
            <person name="Masuda S."/>
            <person name="Iwai M."/>
            <person name="Nobusawa T."/>
            <person name="Narise T."/>
            <person name="Kondo S."/>
            <person name="Saito H."/>
            <person name="Sato R."/>
            <person name="Murakawa M."/>
            <person name="Ihara Y."/>
            <person name="Oshima-Yamada Y."/>
            <person name="Ohtaka K."/>
            <person name="Satoh M."/>
            <person name="Sonobe K."/>
            <person name="Ishii M."/>
            <person name="Ohtani R."/>
            <person name="Kanamori-Sato M."/>
            <person name="Honoki R."/>
            <person name="Miyazaki D."/>
            <person name="Mochizuki H."/>
            <person name="Umetsu J."/>
            <person name="Higashi K."/>
            <person name="Shibata D."/>
            <person name="Kamiya Y."/>
            <person name="Sato N."/>
            <person name="Nakamura Y."/>
            <person name="Tabata S."/>
            <person name="Ida S."/>
            <person name="Kurokawa K."/>
            <person name="Ohta H."/>
        </authorList>
    </citation>
    <scope>NUCLEOTIDE SEQUENCE [LARGE SCALE GENOMIC DNA]</scope>
    <source>
        <strain evidence="1 2">NIES-2285</strain>
    </source>
</reference>
<name>A0A1Y1IT06_KLENI</name>